<evidence type="ECO:0000313" key="2">
    <source>
        <dbReference type="Proteomes" id="UP001163321"/>
    </source>
</evidence>
<name>A0ACC0VI35_9STRA</name>
<proteinExistence type="predicted"/>
<evidence type="ECO:0000313" key="1">
    <source>
        <dbReference type="EMBL" id="KAI9906143.1"/>
    </source>
</evidence>
<keyword evidence="2" id="KW-1185">Reference proteome</keyword>
<dbReference type="Proteomes" id="UP001163321">
    <property type="component" value="Chromosome 9"/>
</dbReference>
<dbReference type="EMBL" id="CM047588">
    <property type="protein sequence ID" value="KAI9906143.1"/>
    <property type="molecule type" value="Genomic_DNA"/>
</dbReference>
<protein>
    <submittedName>
        <fullName evidence="1">Uncharacterized protein</fullName>
    </submittedName>
</protein>
<organism evidence="1 2">
    <name type="scientific">Peronosclerospora sorghi</name>
    <dbReference type="NCBI Taxonomy" id="230839"/>
    <lineage>
        <taxon>Eukaryota</taxon>
        <taxon>Sar</taxon>
        <taxon>Stramenopiles</taxon>
        <taxon>Oomycota</taxon>
        <taxon>Peronosporomycetes</taxon>
        <taxon>Peronosporales</taxon>
        <taxon>Peronosporaceae</taxon>
        <taxon>Peronosclerospora</taxon>
    </lineage>
</organism>
<sequence>MHGHQLLPHVDHSFAAREAIIPSAHQVPFVSCRFLALGNLGTAFLVRQDFFQVAQLLQRHHTTIRATRGLAHECAELGFPRRLNQFLGLPKFP</sequence>
<comment type="caution">
    <text evidence="1">The sequence shown here is derived from an EMBL/GenBank/DDBJ whole genome shotgun (WGS) entry which is preliminary data.</text>
</comment>
<reference evidence="1 2" key="1">
    <citation type="journal article" date="2022" name="bioRxiv">
        <title>The genome of the oomycete Peronosclerospora sorghi, a cosmopolitan pathogen of maize and sorghum, is inflated with dispersed pseudogenes.</title>
        <authorList>
            <person name="Fletcher K."/>
            <person name="Martin F."/>
            <person name="Isakeit T."/>
            <person name="Cavanaugh K."/>
            <person name="Magill C."/>
            <person name="Michelmore R."/>
        </authorList>
    </citation>
    <scope>NUCLEOTIDE SEQUENCE [LARGE SCALE GENOMIC DNA]</scope>
    <source>
        <strain evidence="1">P6</strain>
    </source>
</reference>
<accession>A0ACC0VI35</accession>
<gene>
    <name evidence="1" type="ORF">PsorP6_013787</name>
</gene>